<dbReference type="Proteomes" id="UP001275049">
    <property type="component" value="Unassembled WGS sequence"/>
</dbReference>
<evidence type="ECO:0000259" key="15">
    <source>
        <dbReference type="Pfam" id="PF01726"/>
    </source>
</evidence>
<dbReference type="GO" id="GO:0006260">
    <property type="term" value="P:DNA replication"/>
    <property type="evidence" value="ECO:0007669"/>
    <property type="project" value="UniProtKB-UniRule"/>
</dbReference>
<evidence type="ECO:0000256" key="12">
    <source>
        <dbReference type="HAMAP-Rule" id="MF_00015"/>
    </source>
</evidence>
<feature type="site" description="Cleavage; by autolysis" evidence="12">
    <location>
        <begin position="130"/>
        <end position="131"/>
    </location>
</feature>
<protein>
    <recommendedName>
        <fullName evidence="12">LexA repressor</fullName>
        <ecNumber evidence="12">3.4.21.88</ecNumber>
    </recommendedName>
</protein>
<dbReference type="CDD" id="cd06529">
    <property type="entry name" value="S24_LexA-like"/>
    <property type="match status" value="1"/>
</dbReference>
<evidence type="ECO:0000313" key="16">
    <source>
        <dbReference type="EMBL" id="MDY5132329.1"/>
    </source>
</evidence>
<dbReference type="NCBIfam" id="TIGR00498">
    <property type="entry name" value="lexA"/>
    <property type="match status" value="1"/>
</dbReference>
<evidence type="ECO:0000256" key="7">
    <source>
        <dbReference type="ARBA" id="ARBA00023015"/>
    </source>
</evidence>
<accession>A0AAW9HTI8</accession>
<reference evidence="17 18" key="1">
    <citation type="submission" date="2023-10" db="EMBL/GenBank/DDBJ databases">
        <title>Whole Genome based description of the genera Actinobaculum and Actinotignum reveals a complex phylogenetic relationship within the species included in the genus Actinotignum.</title>
        <authorList>
            <person name="Jensen C.S."/>
            <person name="Dargis R."/>
            <person name="Kemp M."/>
            <person name="Christensen J.J."/>
        </authorList>
    </citation>
    <scope>NUCLEOTIDE SEQUENCE</scope>
    <source>
        <strain evidence="17">SLA_B511</strain>
        <strain evidence="16 18">SLA_B974</strain>
    </source>
</reference>
<keyword evidence="2 12" id="KW-0678">Repressor</keyword>
<feature type="active site" description="For autocatalytic cleavage activity" evidence="12">
    <location>
        <position position="165"/>
    </location>
</feature>
<evidence type="ECO:0000256" key="10">
    <source>
        <dbReference type="ARBA" id="ARBA00023204"/>
    </source>
</evidence>
<dbReference type="GO" id="GO:0006508">
    <property type="term" value="P:proteolysis"/>
    <property type="evidence" value="ECO:0007669"/>
    <property type="project" value="InterPro"/>
</dbReference>
<dbReference type="PANTHER" id="PTHR33516">
    <property type="entry name" value="LEXA REPRESSOR"/>
    <property type="match status" value="1"/>
</dbReference>
<evidence type="ECO:0000256" key="11">
    <source>
        <dbReference type="ARBA" id="ARBA00023236"/>
    </source>
</evidence>
<evidence type="ECO:0000256" key="3">
    <source>
        <dbReference type="ARBA" id="ARBA00022705"/>
    </source>
</evidence>
<dbReference type="InterPro" id="IPR006199">
    <property type="entry name" value="LexA_DNA-bd_dom"/>
</dbReference>
<dbReference type="GO" id="GO:0004252">
    <property type="term" value="F:serine-type endopeptidase activity"/>
    <property type="evidence" value="ECO:0007669"/>
    <property type="project" value="UniProtKB-UniRule"/>
</dbReference>
<dbReference type="Pfam" id="PF00717">
    <property type="entry name" value="Peptidase_S24"/>
    <property type="match status" value="1"/>
</dbReference>
<feature type="active site" description="For autocatalytic cleavage activity" evidence="12">
    <location>
        <position position="202"/>
    </location>
</feature>
<dbReference type="Gene3D" id="1.10.10.10">
    <property type="entry name" value="Winged helix-like DNA-binding domain superfamily/Winged helix DNA-binding domain"/>
    <property type="match status" value="1"/>
</dbReference>
<dbReference type="GO" id="GO:0003677">
    <property type="term" value="F:DNA binding"/>
    <property type="evidence" value="ECO:0007669"/>
    <property type="project" value="UniProtKB-UniRule"/>
</dbReference>
<keyword evidence="3 12" id="KW-0235">DNA replication</keyword>
<name>A0AAW9HTI8_9ACTO</name>
<comment type="subunit">
    <text evidence="12">Homodimer.</text>
</comment>
<feature type="domain" description="LexA repressor DNA-binding" evidence="15">
    <location>
        <begin position="5"/>
        <end position="67"/>
    </location>
</feature>
<keyword evidence="4 12" id="KW-0227">DNA damage</keyword>
<dbReference type="PANTHER" id="PTHR33516:SF2">
    <property type="entry name" value="LEXA REPRESSOR-RELATED"/>
    <property type="match status" value="1"/>
</dbReference>
<dbReference type="SUPFAM" id="SSF51306">
    <property type="entry name" value="LexA/Signal peptidase"/>
    <property type="match status" value="1"/>
</dbReference>
<comment type="similarity">
    <text evidence="1 12 13">Belongs to the peptidase S24 family.</text>
</comment>
<keyword evidence="11 12" id="KW-0742">SOS response</keyword>
<feature type="domain" description="Peptidase S24/S26A/S26B/S26C" evidence="14">
    <location>
        <begin position="123"/>
        <end position="235"/>
    </location>
</feature>
<dbReference type="Proteomes" id="UP001281731">
    <property type="component" value="Unassembled WGS sequence"/>
</dbReference>
<dbReference type="FunFam" id="2.10.109.10:FF:000001">
    <property type="entry name" value="LexA repressor"/>
    <property type="match status" value="1"/>
</dbReference>
<dbReference type="SUPFAM" id="SSF46785">
    <property type="entry name" value="Winged helix' DNA-binding domain"/>
    <property type="match status" value="1"/>
</dbReference>
<evidence type="ECO:0000259" key="14">
    <source>
        <dbReference type="Pfam" id="PF00717"/>
    </source>
</evidence>
<proteinExistence type="inferred from homology"/>
<evidence type="ECO:0000313" key="18">
    <source>
        <dbReference type="Proteomes" id="UP001275049"/>
    </source>
</evidence>
<dbReference type="EC" id="3.4.21.88" evidence="12"/>
<keyword evidence="8 12" id="KW-0238">DNA-binding</keyword>
<dbReference type="HAMAP" id="MF_00015">
    <property type="entry name" value="LexA"/>
    <property type="match status" value="1"/>
</dbReference>
<comment type="catalytic activity">
    <reaction evidence="12">
        <text>Hydrolysis of Ala-|-Gly bond in repressor LexA.</text>
        <dbReference type="EC" id="3.4.21.88"/>
    </reaction>
</comment>
<keyword evidence="9 12" id="KW-0804">Transcription</keyword>
<keyword evidence="18" id="KW-1185">Reference proteome</keyword>
<comment type="function">
    <text evidence="12">Represses a number of genes involved in the response to DNA damage (SOS response), including recA and lexA. In the presence of single-stranded DNA, RecA interacts with LexA causing an autocatalytic cleavage which disrupts the DNA-binding part of LexA, leading to derepression of the SOS regulon and eventually DNA repair.</text>
</comment>
<dbReference type="Pfam" id="PF01726">
    <property type="entry name" value="LexA_DNA_bind"/>
    <property type="match status" value="1"/>
</dbReference>
<evidence type="ECO:0000256" key="13">
    <source>
        <dbReference type="RuleBase" id="RU003991"/>
    </source>
</evidence>
<evidence type="ECO:0000313" key="19">
    <source>
        <dbReference type="Proteomes" id="UP001281731"/>
    </source>
</evidence>
<feature type="DNA-binding region" description="H-T-H motif" evidence="12">
    <location>
        <begin position="30"/>
        <end position="50"/>
    </location>
</feature>
<dbReference type="Gene3D" id="2.10.109.10">
    <property type="entry name" value="Umud Fragment, subunit A"/>
    <property type="match status" value="1"/>
</dbReference>
<evidence type="ECO:0000256" key="2">
    <source>
        <dbReference type="ARBA" id="ARBA00022491"/>
    </source>
</evidence>
<keyword evidence="6 12" id="KW-0068">Autocatalytic cleavage</keyword>
<evidence type="ECO:0000256" key="6">
    <source>
        <dbReference type="ARBA" id="ARBA00022813"/>
    </source>
</evidence>
<keyword evidence="10 12" id="KW-0234">DNA repair</keyword>
<dbReference type="GO" id="GO:0045892">
    <property type="term" value="P:negative regulation of DNA-templated transcription"/>
    <property type="evidence" value="ECO:0007669"/>
    <property type="project" value="UniProtKB-UniRule"/>
</dbReference>
<dbReference type="InterPro" id="IPR039418">
    <property type="entry name" value="LexA-like"/>
</dbReference>
<evidence type="ECO:0000256" key="5">
    <source>
        <dbReference type="ARBA" id="ARBA00022801"/>
    </source>
</evidence>
<dbReference type="InterPro" id="IPR050077">
    <property type="entry name" value="LexA_repressor"/>
</dbReference>
<evidence type="ECO:0000313" key="17">
    <source>
        <dbReference type="EMBL" id="MDY5154959.1"/>
    </source>
</evidence>
<dbReference type="AlphaFoldDB" id="A0AAW9HTI8"/>
<dbReference type="InterPro" id="IPR036390">
    <property type="entry name" value="WH_DNA-bd_sf"/>
</dbReference>
<sequence length="241" mass="25910">MALPALTERQSEVLRFIASSIIERRFPPTVREICNGVGLTSPSSVHYQLDSLSKKGYILREDRSSRAIGLTEQALCHPIILAIKSSQENTVVTPSYPAESSPVISMFNDVETGVQASDYVNVPVVGSIAAGNPILATQAVEDVFPLPRQLTGEGDLFTLHVKGDSMIDAAICDGDWVVVRSQPVANNGEIVAAMIDGDATVKVFQHKNGHVTLLPCNENYDPIPADGAQLLGKVVMVMRSL</sequence>
<gene>
    <name evidence="12 17" type="primary">lexA</name>
    <name evidence="17" type="ORF">R6G80_04370</name>
    <name evidence="16" type="ORF">R6G86_01040</name>
</gene>
<dbReference type="InterPro" id="IPR036286">
    <property type="entry name" value="LexA/Signal_pep-like_sf"/>
</dbReference>
<evidence type="ECO:0000256" key="9">
    <source>
        <dbReference type="ARBA" id="ARBA00023163"/>
    </source>
</evidence>
<dbReference type="EMBL" id="JAWNGC010000004">
    <property type="protein sequence ID" value="MDY5154959.1"/>
    <property type="molecule type" value="Genomic_DNA"/>
</dbReference>
<dbReference type="InterPro" id="IPR036388">
    <property type="entry name" value="WH-like_DNA-bd_sf"/>
</dbReference>
<dbReference type="InterPro" id="IPR006197">
    <property type="entry name" value="Peptidase_S24_LexA"/>
</dbReference>
<dbReference type="InterPro" id="IPR015927">
    <property type="entry name" value="Peptidase_S24_S26A/B/C"/>
</dbReference>
<organism evidence="17 19">
    <name type="scientific">Actinotignum urinale</name>
    <dbReference type="NCBI Taxonomy" id="190146"/>
    <lineage>
        <taxon>Bacteria</taxon>
        <taxon>Bacillati</taxon>
        <taxon>Actinomycetota</taxon>
        <taxon>Actinomycetes</taxon>
        <taxon>Actinomycetales</taxon>
        <taxon>Actinomycetaceae</taxon>
        <taxon>Actinotignum</taxon>
    </lineage>
</organism>
<comment type="caution">
    <text evidence="17">The sequence shown here is derived from an EMBL/GenBank/DDBJ whole genome shotgun (WGS) entry which is preliminary data.</text>
</comment>
<dbReference type="GO" id="GO:0009432">
    <property type="term" value="P:SOS response"/>
    <property type="evidence" value="ECO:0007669"/>
    <property type="project" value="UniProtKB-UniRule"/>
</dbReference>
<dbReference type="EMBL" id="JAWNGA010000001">
    <property type="protein sequence ID" value="MDY5132329.1"/>
    <property type="molecule type" value="Genomic_DNA"/>
</dbReference>
<keyword evidence="7 12" id="KW-0805">Transcription regulation</keyword>
<dbReference type="RefSeq" id="WP_022865684.1">
    <property type="nucleotide sequence ID" value="NZ_CAMYCL010000012.1"/>
</dbReference>
<evidence type="ECO:0000256" key="8">
    <source>
        <dbReference type="ARBA" id="ARBA00023125"/>
    </source>
</evidence>
<keyword evidence="5 12" id="KW-0378">Hydrolase</keyword>
<dbReference type="PRINTS" id="PR00726">
    <property type="entry name" value="LEXASERPTASE"/>
</dbReference>
<evidence type="ECO:0000256" key="4">
    <source>
        <dbReference type="ARBA" id="ARBA00022763"/>
    </source>
</evidence>
<evidence type="ECO:0000256" key="1">
    <source>
        <dbReference type="ARBA" id="ARBA00007484"/>
    </source>
</evidence>
<dbReference type="InterPro" id="IPR006200">
    <property type="entry name" value="LexA"/>
</dbReference>
<dbReference type="GO" id="GO:0006281">
    <property type="term" value="P:DNA repair"/>
    <property type="evidence" value="ECO:0007669"/>
    <property type="project" value="UniProtKB-UniRule"/>
</dbReference>